<organism evidence="3 4">
    <name type="scientific">Nocardioides marmoriginsengisoli</name>
    <dbReference type="NCBI Taxonomy" id="661483"/>
    <lineage>
        <taxon>Bacteria</taxon>
        <taxon>Bacillati</taxon>
        <taxon>Actinomycetota</taxon>
        <taxon>Actinomycetes</taxon>
        <taxon>Propionibacteriales</taxon>
        <taxon>Nocardioidaceae</taxon>
        <taxon>Nocardioides</taxon>
    </lineage>
</organism>
<keyword evidence="1" id="KW-1133">Transmembrane helix</keyword>
<comment type="caution">
    <text evidence="3">The sequence shown here is derived from an EMBL/GenBank/DDBJ whole genome shotgun (WGS) entry which is preliminary data.</text>
</comment>
<protein>
    <submittedName>
        <fullName evidence="3">Pilus assembly protein TadE</fullName>
    </submittedName>
</protein>
<keyword evidence="4" id="KW-1185">Reference proteome</keyword>
<dbReference type="RefSeq" id="WP_123227975.1">
    <property type="nucleotide sequence ID" value="NZ_RJSE01000007.1"/>
</dbReference>
<sequence>MRRLNQHRDEAGAIAVEFLLTIVMLIVVFMVMLQYAVKAHAQQIATAAAEEALAATSSYGATTADGENAAKTYLINLGPGLGNSTVKVTRTANTATVTVTGEVDQLIPFLPVTVSVHVEGPIERFVPTAADTP</sequence>
<dbReference type="InterPro" id="IPR012495">
    <property type="entry name" value="TadE-like_dom"/>
</dbReference>
<proteinExistence type="predicted"/>
<dbReference type="OrthoDB" id="3629197at2"/>
<accession>A0A3N0CHC0</accession>
<dbReference type="EMBL" id="RJSE01000007">
    <property type="protein sequence ID" value="RNL62679.1"/>
    <property type="molecule type" value="Genomic_DNA"/>
</dbReference>
<keyword evidence="1" id="KW-0472">Membrane</keyword>
<keyword evidence="1" id="KW-0812">Transmembrane</keyword>
<dbReference type="Proteomes" id="UP000267128">
    <property type="component" value="Unassembled WGS sequence"/>
</dbReference>
<gene>
    <name evidence="3" type="ORF">EFK50_13065</name>
</gene>
<dbReference type="AlphaFoldDB" id="A0A3N0CHC0"/>
<name>A0A3N0CHC0_9ACTN</name>
<evidence type="ECO:0000313" key="3">
    <source>
        <dbReference type="EMBL" id="RNL62679.1"/>
    </source>
</evidence>
<evidence type="ECO:0000313" key="4">
    <source>
        <dbReference type="Proteomes" id="UP000267128"/>
    </source>
</evidence>
<evidence type="ECO:0000259" key="2">
    <source>
        <dbReference type="Pfam" id="PF07811"/>
    </source>
</evidence>
<feature type="domain" description="TadE-like" evidence="2">
    <location>
        <begin position="12"/>
        <end position="52"/>
    </location>
</feature>
<feature type="transmembrane region" description="Helical" evidence="1">
    <location>
        <begin position="12"/>
        <end position="37"/>
    </location>
</feature>
<dbReference type="Pfam" id="PF07811">
    <property type="entry name" value="TadE"/>
    <property type="match status" value="1"/>
</dbReference>
<reference evidence="3 4" key="1">
    <citation type="submission" date="2018-11" db="EMBL/GenBank/DDBJ databases">
        <authorList>
            <person name="Li F."/>
        </authorList>
    </citation>
    <scope>NUCLEOTIDE SEQUENCE [LARGE SCALE GENOMIC DNA]</scope>
    <source>
        <strain evidence="3 4">Gsoil 097</strain>
    </source>
</reference>
<evidence type="ECO:0000256" key="1">
    <source>
        <dbReference type="SAM" id="Phobius"/>
    </source>
</evidence>